<accession>A0A0S6U1R5</accession>
<dbReference type="Gene3D" id="1.10.287.130">
    <property type="match status" value="1"/>
</dbReference>
<dbReference type="PRINTS" id="PR00344">
    <property type="entry name" value="BCTRLSENSOR"/>
</dbReference>
<keyword evidence="7" id="KW-0902">Two-component regulatory system</keyword>
<dbReference type="SMART" id="SM00387">
    <property type="entry name" value="HATPase_c"/>
    <property type="match status" value="1"/>
</dbReference>
<dbReference type="InterPro" id="IPR003661">
    <property type="entry name" value="HisK_dim/P_dom"/>
</dbReference>
<dbReference type="InterPro" id="IPR004358">
    <property type="entry name" value="Sig_transdc_His_kin-like_C"/>
</dbReference>
<comment type="subcellular location">
    <subcellularLocation>
        <location evidence="2">Membrane</location>
    </subcellularLocation>
</comment>
<dbReference type="GO" id="GO:0016036">
    <property type="term" value="P:cellular response to phosphate starvation"/>
    <property type="evidence" value="ECO:0007669"/>
    <property type="project" value="TreeGrafter"/>
</dbReference>
<dbReference type="EMBL" id="DF384213">
    <property type="protein sequence ID" value="GAE00696.1"/>
    <property type="molecule type" value="Genomic_DNA"/>
</dbReference>
<dbReference type="CDD" id="cd00082">
    <property type="entry name" value="HisKA"/>
    <property type="match status" value="1"/>
</dbReference>
<dbReference type="InterPro" id="IPR036097">
    <property type="entry name" value="HisK_dim/P_sf"/>
</dbReference>
<dbReference type="SUPFAM" id="SSF55874">
    <property type="entry name" value="ATPase domain of HSP90 chaperone/DNA topoisomerase II/histidine kinase"/>
    <property type="match status" value="1"/>
</dbReference>
<comment type="catalytic activity">
    <reaction evidence="1">
        <text>ATP + protein L-histidine = ADP + protein N-phospho-L-histidine.</text>
        <dbReference type="EC" id="2.7.13.3"/>
    </reaction>
</comment>
<keyword evidence="8" id="KW-1133">Transmembrane helix</keyword>
<dbReference type="InterPro" id="IPR005467">
    <property type="entry name" value="His_kinase_dom"/>
</dbReference>
<evidence type="ECO:0000313" key="10">
    <source>
        <dbReference type="EMBL" id="GAE00696.1"/>
    </source>
</evidence>
<evidence type="ECO:0000256" key="6">
    <source>
        <dbReference type="ARBA" id="ARBA00022777"/>
    </source>
</evidence>
<dbReference type="InterPro" id="IPR050351">
    <property type="entry name" value="BphY/WalK/GraS-like"/>
</dbReference>
<dbReference type="Proteomes" id="UP000054164">
    <property type="component" value="Unassembled WGS sequence"/>
</dbReference>
<dbReference type="SMART" id="SM00388">
    <property type="entry name" value="HisKA"/>
    <property type="match status" value="1"/>
</dbReference>
<keyword evidence="6" id="KW-0418">Kinase</keyword>
<dbReference type="PANTHER" id="PTHR45453:SF1">
    <property type="entry name" value="PHOSPHATE REGULON SENSOR PROTEIN PHOR"/>
    <property type="match status" value="1"/>
</dbReference>
<dbReference type="AlphaFoldDB" id="A0A0S6U1R5"/>
<keyword evidence="8" id="KW-0812">Transmembrane</keyword>
<keyword evidence="8" id="KW-0472">Membrane</keyword>
<dbReference type="GO" id="GO:0005886">
    <property type="term" value="C:plasma membrane"/>
    <property type="evidence" value="ECO:0007669"/>
    <property type="project" value="TreeGrafter"/>
</dbReference>
<dbReference type="PANTHER" id="PTHR45453">
    <property type="entry name" value="PHOSPHATE REGULON SENSOR PROTEIN PHOR"/>
    <property type="match status" value="1"/>
</dbReference>
<keyword evidence="4" id="KW-0597">Phosphoprotein</keyword>
<sequence length="372" mass="43170">MKHKKWKWNYYIISFIAFILILVFIDVYLEGSVCEYFVRQLLDNREEVTLSYSAYRAIRGTFRWDRLRGILIFIAVTGILIVEISIYFASKISRNREKKKVVTQVEERLCQFRDNENPTEVQELRPIDVEIKSILNEKSRIEQEKEMEIQKKNDLVTYLAHDLKTPLTAIIGYLSILEESEVPEKIQKDYLKKVLDKAYHLEELTNQFFDITRFNLQEIPLNKTEIDGEFFLQQITDEFYPLCIPKKLQIDLNVSSNFKIYGDGSLLARVLNNIIKNAISYSNKNSVIKITGKEEGEITSITVENHGDVISNQELELIFQKFYRRDKARSQSSGSGLGLAIAKEIVMRHGGTLKAESINGHTNFSIHLPKSL</sequence>
<dbReference type="PROSITE" id="PS50109">
    <property type="entry name" value="HIS_KIN"/>
    <property type="match status" value="1"/>
</dbReference>
<dbReference type="RefSeq" id="WP_030033038.1">
    <property type="nucleotide sequence ID" value="NZ_DF384213.1"/>
</dbReference>
<dbReference type="Pfam" id="PF00512">
    <property type="entry name" value="HisKA"/>
    <property type="match status" value="1"/>
</dbReference>
<gene>
    <name evidence="10" type="ORF">CBO05C_0386</name>
</gene>
<evidence type="ECO:0000256" key="4">
    <source>
        <dbReference type="ARBA" id="ARBA00022553"/>
    </source>
</evidence>
<dbReference type="Pfam" id="PF02518">
    <property type="entry name" value="HATPase_c"/>
    <property type="match status" value="1"/>
</dbReference>
<dbReference type="EC" id="2.7.13.3" evidence="3"/>
<name>A0A0S6U1R5_CLOBO</name>
<dbReference type="SUPFAM" id="SSF47384">
    <property type="entry name" value="Homodimeric domain of signal transducing histidine kinase"/>
    <property type="match status" value="1"/>
</dbReference>
<dbReference type="FunFam" id="3.30.565.10:FF:000006">
    <property type="entry name" value="Sensor histidine kinase WalK"/>
    <property type="match status" value="1"/>
</dbReference>
<evidence type="ECO:0000256" key="3">
    <source>
        <dbReference type="ARBA" id="ARBA00012438"/>
    </source>
</evidence>
<evidence type="ECO:0000256" key="8">
    <source>
        <dbReference type="SAM" id="Phobius"/>
    </source>
</evidence>
<evidence type="ECO:0000256" key="7">
    <source>
        <dbReference type="ARBA" id="ARBA00023012"/>
    </source>
</evidence>
<evidence type="ECO:0000256" key="5">
    <source>
        <dbReference type="ARBA" id="ARBA00022679"/>
    </source>
</evidence>
<feature type="transmembrane region" description="Helical" evidence="8">
    <location>
        <begin position="70"/>
        <end position="90"/>
    </location>
</feature>
<dbReference type="InterPro" id="IPR003594">
    <property type="entry name" value="HATPase_dom"/>
</dbReference>
<evidence type="ECO:0000259" key="9">
    <source>
        <dbReference type="PROSITE" id="PS50109"/>
    </source>
</evidence>
<evidence type="ECO:0000256" key="1">
    <source>
        <dbReference type="ARBA" id="ARBA00000085"/>
    </source>
</evidence>
<proteinExistence type="predicted"/>
<protein>
    <recommendedName>
        <fullName evidence="3">histidine kinase</fullName>
        <ecNumber evidence="3">2.7.13.3</ecNumber>
    </recommendedName>
</protein>
<dbReference type="Gene3D" id="3.30.565.10">
    <property type="entry name" value="Histidine kinase-like ATPase, C-terminal domain"/>
    <property type="match status" value="1"/>
</dbReference>
<keyword evidence="5" id="KW-0808">Transferase</keyword>
<feature type="transmembrane region" description="Helical" evidence="8">
    <location>
        <begin position="9"/>
        <end position="29"/>
    </location>
</feature>
<reference evidence="10" key="1">
    <citation type="submission" date="2013-10" db="EMBL/GenBank/DDBJ databases">
        <title>Draft genome sequence of Clostridium botulinum type B strain Osaka05.</title>
        <authorList>
            <person name="Sakaguchi Y."/>
            <person name="Hosomi K."/>
            <person name="Uchiyama J."/>
            <person name="Ogura Y."/>
            <person name="Sakaguchi M."/>
            <person name="Kohda T."/>
            <person name="Mukamoto M."/>
            <person name="Misawa N."/>
            <person name="Matsuzaki S."/>
            <person name="Hayashi T."/>
            <person name="Kozaki S."/>
        </authorList>
    </citation>
    <scope>NUCLEOTIDE SEQUENCE</scope>
    <source>
        <strain evidence="10">Osaka05</strain>
    </source>
</reference>
<organism evidence="10">
    <name type="scientific">Clostridium botulinum B str. Osaka05</name>
    <dbReference type="NCBI Taxonomy" id="1407017"/>
    <lineage>
        <taxon>Bacteria</taxon>
        <taxon>Bacillati</taxon>
        <taxon>Bacillota</taxon>
        <taxon>Clostridia</taxon>
        <taxon>Eubacteriales</taxon>
        <taxon>Clostridiaceae</taxon>
        <taxon>Clostridium</taxon>
    </lineage>
</organism>
<feature type="domain" description="Histidine kinase" evidence="9">
    <location>
        <begin position="158"/>
        <end position="372"/>
    </location>
</feature>
<dbReference type="InterPro" id="IPR036890">
    <property type="entry name" value="HATPase_C_sf"/>
</dbReference>
<evidence type="ECO:0000256" key="2">
    <source>
        <dbReference type="ARBA" id="ARBA00004370"/>
    </source>
</evidence>
<dbReference type="GO" id="GO:0000155">
    <property type="term" value="F:phosphorelay sensor kinase activity"/>
    <property type="evidence" value="ECO:0007669"/>
    <property type="project" value="InterPro"/>
</dbReference>
<dbReference type="HOGENOM" id="CLU_000445_89_3_9"/>
<dbReference type="GO" id="GO:0004721">
    <property type="term" value="F:phosphoprotein phosphatase activity"/>
    <property type="evidence" value="ECO:0007669"/>
    <property type="project" value="TreeGrafter"/>
</dbReference>